<accession>A0A645AQS9</accession>
<sequence>MQIQLAGKDCGERLDIVQHPKGAGERRDQLVERFSALAELVIRFNGNAAVLGITVADSAVFRNGDDRIFDFAHFARQDGEFAPYRKPRDQDVHKPDQNACDDAGCEEKPAERNRFGNAQKNHKERKNDADEKSKTDHAYRQIQKSVS</sequence>
<protein>
    <submittedName>
        <fullName evidence="2">Uncharacterized protein</fullName>
    </submittedName>
</protein>
<dbReference type="EMBL" id="VSSQ01015358">
    <property type="protein sequence ID" value="MPM55625.1"/>
    <property type="molecule type" value="Genomic_DNA"/>
</dbReference>
<feature type="compositionally biased region" description="Basic and acidic residues" evidence="1">
    <location>
        <begin position="105"/>
        <end position="114"/>
    </location>
</feature>
<proteinExistence type="predicted"/>
<name>A0A645AQS9_9ZZZZ</name>
<feature type="compositionally biased region" description="Basic and acidic residues" evidence="1">
    <location>
        <begin position="86"/>
        <end position="96"/>
    </location>
</feature>
<evidence type="ECO:0000256" key="1">
    <source>
        <dbReference type="SAM" id="MobiDB-lite"/>
    </source>
</evidence>
<reference evidence="2" key="1">
    <citation type="submission" date="2019-08" db="EMBL/GenBank/DDBJ databases">
        <authorList>
            <person name="Kucharzyk K."/>
            <person name="Murdoch R.W."/>
            <person name="Higgins S."/>
            <person name="Loffler F."/>
        </authorList>
    </citation>
    <scope>NUCLEOTIDE SEQUENCE</scope>
</reference>
<dbReference type="AlphaFoldDB" id="A0A645AQS9"/>
<feature type="compositionally biased region" description="Basic and acidic residues" evidence="1">
    <location>
        <begin position="125"/>
        <end position="139"/>
    </location>
</feature>
<evidence type="ECO:0000313" key="2">
    <source>
        <dbReference type="EMBL" id="MPM55625.1"/>
    </source>
</evidence>
<comment type="caution">
    <text evidence="2">The sequence shown here is derived from an EMBL/GenBank/DDBJ whole genome shotgun (WGS) entry which is preliminary data.</text>
</comment>
<feature type="region of interest" description="Disordered" evidence="1">
    <location>
        <begin position="80"/>
        <end position="147"/>
    </location>
</feature>
<organism evidence="2">
    <name type="scientific">bioreactor metagenome</name>
    <dbReference type="NCBI Taxonomy" id="1076179"/>
    <lineage>
        <taxon>unclassified sequences</taxon>
        <taxon>metagenomes</taxon>
        <taxon>ecological metagenomes</taxon>
    </lineage>
</organism>
<gene>
    <name evidence="2" type="ORF">SDC9_102422</name>
</gene>